<feature type="transmembrane region" description="Helical" evidence="12">
    <location>
        <begin position="137"/>
        <end position="158"/>
    </location>
</feature>
<feature type="transmembrane region" description="Helical" evidence="12">
    <location>
        <begin position="514"/>
        <end position="537"/>
    </location>
</feature>
<keyword evidence="14" id="KW-1185">Reference proteome</keyword>
<keyword evidence="8" id="KW-0406">Ion transport</keyword>
<evidence type="ECO:0000256" key="5">
    <source>
        <dbReference type="ARBA" id="ARBA00022692"/>
    </source>
</evidence>
<dbReference type="Gene3D" id="1.20.1730.10">
    <property type="entry name" value="Sodium/glucose cotransporter"/>
    <property type="match status" value="1"/>
</dbReference>
<dbReference type="InterPro" id="IPR001734">
    <property type="entry name" value="Na/solute_symporter"/>
</dbReference>
<keyword evidence="5 12" id="KW-0812">Transmembrane</keyword>
<evidence type="ECO:0000256" key="12">
    <source>
        <dbReference type="SAM" id="Phobius"/>
    </source>
</evidence>
<feature type="transmembrane region" description="Helical" evidence="12">
    <location>
        <begin position="94"/>
        <end position="116"/>
    </location>
</feature>
<comment type="subcellular location">
    <subcellularLocation>
        <location evidence="1">Cell membrane</location>
        <topology evidence="1">Multi-pass membrane protein</topology>
    </subcellularLocation>
</comment>
<evidence type="ECO:0000256" key="6">
    <source>
        <dbReference type="ARBA" id="ARBA00022989"/>
    </source>
</evidence>
<evidence type="ECO:0000313" key="14">
    <source>
        <dbReference type="Proteomes" id="UP000801492"/>
    </source>
</evidence>
<evidence type="ECO:0000256" key="11">
    <source>
        <dbReference type="RuleBase" id="RU362091"/>
    </source>
</evidence>
<comment type="similarity">
    <text evidence="2 11">Belongs to the sodium:solute symporter (SSF) (TC 2.A.21) family.</text>
</comment>
<evidence type="ECO:0000256" key="1">
    <source>
        <dbReference type="ARBA" id="ARBA00004651"/>
    </source>
</evidence>
<keyword evidence="4" id="KW-1003">Cell membrane</keyword>
<dbReference type="GO" id="GO:0015293">
    <property type="term" value="F:symporter activity"/>
    <property type="evidence" value="ECO:0007669"/>
    <property type="project" value="TreeGrafter"/>
</dbReference>
<evidence type="ECO:0000256" key="8">
    <source>
        <dbReference type="ARBA" id="ARBA00023065"/>
    </source>
</evidence>
<dbReference type="InterPro" id="IPR038377">
    <property type="entry name" value="Na/Glc_symporter_sf"/>
</dbReference>
<feature type="transmembrane region" description="Helical" evidence="12">
    <location>
        <begin position="288"/>
        <end position="311"/>
    </location>
</feature>
<keyword evidence="7" id="KW-0915">Sodium</keyword>
<feature type="transmembrane region" description="Helical" evidence="12">
    <location>
        <begin position="424"/>
        <end position="443"/>
    </location>
</feature>
<evidence type="ECO:0000256" key="10">
    <source>
        <dbReference type="ARBA" id="ARBA00023201"/>
    </source>
</evidence>
<dbReference type="PROSITE" id="PS50283">
    <property type="entry name" value="NA_SOLUT_SYMP_3"/>
    <property type="match status" value="1"/>
</dbReference>
<accession>A0A8K0CBY7</accession>
<evidence type="ECO:0000313" key="13">
    <source>
        <dbReference type="EMBL" id="KAF2883309.1"/>
    </source>
</evidence>
<dbReference type="Pfam" id="PF00474">
    <property type="entry name" value="SSF"/>
    <property type="match status" value="1"/>
</dbReference>
<evidence type="ECO:0000256" key="9">
    <source>
        <dbReference type="ARBA" id="ARBA00023136"/>
    </source>
</evidence>
<comment type="caution">
    <text evidence="13">The sequence shown here is derived from an EMBL/GenBank/DDBJ whole genome shotgun (WGS) entry which is preliminary data.</text>
</comment>
<organism evidence="13 14">
    <name type="scientific">Ignelater luminosus</name>
    <name type="common">Cucubano</name>
    <name type="synonym">Pyrophorus luminosus</name>
    <dbReference type="NCBI Taxonomy" id="2038154"/>
    <lineage>
        <taxon>Eukaryota</taxon>
        <taxon>Metazoa</taxon>
        <taxon>Ecdysozoa</taxon>
        <taxon>Arthropoda</taxon>
        <taxon>Hexapoda</taxon>
        <taxon>Insecta</taxon>
        <taxon>Pterygota</taxon>
        <taxon>Neoptera</taxon>
        <taxon>Endopterygota</taxon>
        <taxon>Coleoptera</taxon>
        <taxon>Polyphaga</taxon>
        <taxon>Elateriformia</taxon>
        <taxon>Elateroidea</taxon>
        <taxon>Elateridae</taxon>
        <taxon>Agrypninae</taxon>
        <taxon>Pyrophorini</taxon>
        <taxon>Ignelater</taxon>
    </lineage>
</organism>
<feature type="transmembrane region" description="Helical" evidence="12">
    <location>
        <begin position="170"/>
        <end position="194"/>
    </location>
</feature>
<dbReference type="GO" id="GO:0006814">
    <property type="term" value="P:sodium ion transport"/>
    <property type="evidence" value="ECO:0007669"/>
    <property type="project" value="UniProtKB-KW"/>
</dbReference>
<dbReference type="EMBL" id="VTPC01090440">
    <property type="protein sequence ID" value="KAF2883309.1"/>
    <property type="molecule type" value="Genomic_DNA"/>
</dbReference>
<dbReference type="CDD" id="cd11492">
    <property type="entry name" value="SLC5sbd_NIS-SMVT"/>
    <property type="match status" value="1"/>
</dbReference>
<feature type="transmembrane region" description="Helical" evidence="12">
    <location>
        <begin position="248"/>
        <end position="267"/>
    </location>
</feature>
<dbReference type="AlphaFoldDB" id="A0A8K0CBY7"/>
<protein>
    <recommendedName>
        <fullName evidence="15">Sodium-coupled monocarboxylate transporter 1</fullName>
    </recommendedName>
</protein>
<keyword evidence="6 12" id="KW-1133">Transmembrane helix</keyword>
<dbReference type="PANTHER" id="PTHR42985">
    <property type="entry name" value="SODIUM-COUPLED MONOCARBOXYLATE TRANSPORTER"/>
    <property type="match status" value="1"/>
</dbReference>
<dbReference type="PANTHER" id="PTHR42985:SF21">
    <property type="entry name" value="SODIUM-DEPENDENT MULTIVITAMIN TRANSPORTER-LIKE PROTEIN"/>
    <property type="match status" value="1"/>
</dbReference>
<feature type="transmembrane region" description="Helical" evidence="12">
    <location>
        <begin position="20"/>
        <end position="42"/>
    </location>
</feature>
<dbReference type="GO" id="GO:0005886">
    <property type="term" value="C:plasma membrane"/>
    <property type="evidence" value="ECO:0007669"/>
    <property type="project" value="UniProtKB-SubCell"/>
</dbReference>
<name>A0A8K0CBY7_IGNLU</name>
<sequence length="611" mass="67003">MELQNFTTSVNTPPILLFSWVDYVLFVLMLCVSTLIGIYYGCFGSKQSTTEEYLHGGKSMKTFPIAMSLTASHLSGITLLGIPAEVYLHGTQYWICPISAIILMSSIVYVYLPVFYKLQLVSGYEYLKIRFDHSIRTLASLLFILATLLYVPIVIYVPSLAFTQVSGIELYQICPVICLVCIFYTTLGGLQAVVLSDTLQFIITLGTMITVIIMGTYSAGGFVAVWEKAASKDRIEFFNMNLNPTERTTFWTIVFGMTATWISNLGVNPSSIQRFLAVPSYEAAKRSVLIFGLATIVTKSFSCFTGLIMFAKYSDCDPISTGSIKRSDQLLPYYVLDVAGNLSGLPGLFIAGVFSTALSTMSTSINTLAGTIYEDFIRSRMPTDTSEKTASNIMKLIAVITGLISVALVFIVEKLGGVLEVSLSLHGITAGPLLGLFTLGMLFPSANTKGALYGGVGSTILTSILVGGAQFYSVKGNIKHSNKPLSVEGCDNVTSIFDVFTTALPPEEASEKPYVIFLISFYFFTLIGALLVLIIGLPVSWMTENERDEPVNLDLISPVVYRFLPETRQSHDKLSMRYQTVEKALTNIVTVENEGEKVIMNGINKESKEDK</sequence>
<proteinExistence type="inferred from homology"/>
<gene>
    <name evidence="13" type="ORF">ILUMI_22869</name>
</gene>
<dbReference type="NCBIfam" id="TIGR00813">
    <property type="entry name" value="sss"/>
    <property type="match status" value="1"/>
</dbReference>
<dbReference type="InterPro" id="IPR051163">
    <property type="entry name" value="Sodium:Solute_Symporter_SSF"/>
</dbReference>
<evidence type="ECO:0000256" key="3">
    <source>
        <dbReference type="ARBA" id="ARBA00022448"/>
    </source>
</evidence>
<feature type="transmembrane region" description="Helical" evidence="12">
    <location>
        <begin position="201"/>
        <end position="226"/>
    </location>
</feature>
<feature type="transmembrane region" description="Helical" evidence="12">
    <location>
        <begin position="63"/>
        <end position="82"/>
    </location>
</feature>
<feature type="transmembrane region" description="Helical" evidence="12">
    <location>
        <begin position="450"/>
        <end position="472"/>
    </location>
</feature>
<keyword evidence="9 12" id="KW-0472">Membrane</keyword>
<feature type="transmembrane region" description="Helical" evidence="12">
    <location>
        <begin position="393"/>
        <end position="412"/>
    </location>
</feature>
<evidence type="ECO:0000256" key="4">
    <source>
        <dbReference type="ARBA" id="ARBA00022475"/>
    </source>
</evidence>
<feature type="transmembrane region" description="Helical" evidence="12">
    <location>
        <begin position="348"/>
        <end position="373"/>
    </location>
</feature>
<evidence type="ECO:0000256" key="2">
    <source>
        <dbReference type="ARBA" id="ARBA00006434"/>
    </source>
</evidence>
<keyword evidence="3" id="KW-0813">Transport</keyword>
<dbReference type="OrthoDB" id="6132759at2759"/>
<reference evidence="13" key="1">
    <citation type="submission" date="2019-08" db="EMBL/GenBank/DDBJ databases">
        <title>The genome of the North American firefly Photinus pyralis.</title>
        <authorList>
            <consortium name="Photinus pyralis genome working group"/>
            <person name="Fallon T.R."/>
            <person name="Sander Lower S.E."/>
            <person name="Weng J.-K."/>
        </authorList>
    </citation>
    <scope>NUCLEOTIDE SEQUENCE</scope>
    <source>
        <strain evidence="13">TRF0915ILg1</strain>
        <tissue evidence="13">Whole body</tissue>
    </source>
</reference>
<dbReference type="Proteomes" id="UP000801492">
    <property type="component" value="Unassembled WGS sequence"/>
</dbReference>
<evidence type="ECO:0000256" key="7">
    <source>
        <dbReference type="ARBA" id="ARBA00023053"/>
    </source>
</evidence>
<keyword evidence="10" id="KW-0739">Sodium transport</keyword>
<evidence type="ECO:0008006" key="15">
    <source>
        <dbReference type="Google" id="ProtNLM"/>
    </source>
</evidence>